<evidence type="ECO:0000256" key="1">
    <source>
        <dbReference type="ARBA" id="ARBA00001947"/>
    </source>
</evidence>
<keyword evidence="2" id="KW-0479">Metal-binding</keyword>
<dbReference type="SUPFAM" id="SSF51556">
    <property type="entry name" value="Metallo-dependent hydrolases"/>
    <property type="match status" value="1"/>
</dbReference>
<evidence type="ECO:0000256" key="2">
    <source>
        <dbReference type="ARBA" id="ARBA00022723"/>
    </source>
</evidence>
<reference evidence="7 8" key="1">
    <citation type="journal article" date="2024" name="Nat. Commun.">
        <title>Phylogenomics reveals the evolutionary origins of lichenization in chlorophyte algae.</title>
        <authorList>
            <person name="Puginier C."/>
            <person name="Libourel C."/>
            <person name="Otte J."/>
            <person name="Skaloud P."/>
            <person name="Haon M."/>
            <person name="Grisel S."/>
            <person name="Petersen M."/>
            <person name="Berrin J.G."/>
            <person name="Delaux P.M."/>
            <person name="Dal Grande F."/>
            <person name="Keller J."/>
        </authorList>
    </citation>
    <scope>NUCLEOTIDE SEQUENCE [LARGE SCALE GENOMIC DNA]</scope>
    <source>
        <strain evidence="7 8">SAG 2145</strain>
    </source>
</reference>
<dbReference type="PANTHER" id="PTHR11271">
    <property type="entry name" value="GUANINE DEAMINASE"/>
    <property type="match status" value="1"/>
</dbReference>
<feature type="compositionally biased region" description="Polar residues" evidence="5">
    <location>
        <begin position="406"/>
        <end position="427"/>
    </location>
</feature>
<proteinExistence type="predicted"/>
<keyword evidence="3" id="KW-0378">Hydrolase</keyword>
<dbReference type="PANTHER" id="PTHR11271:SF6">
    <property type="entry name" value="GUANINE DEAMINASE"/>
    <property type="match status" value="1"/>
</dbReference>
<dbReference type="Pfam" id="PF01979">
    <property type="entry name" value="Amidohydro_1"/>
    <property type="match status" value="2"/>
</dbReference>
<dbReference type="InterPro" id="IPR011059">
    <property type="entry name" value="Metal-dep_hydrolase_composite"/>
</dbReference>
<evidence type="ECO:0000259" key="6">
    <source>
        <dbReference type="Pfam" id="PF01979"/>
    </source>
</evidence>
<organism evidence="7 8">
    <name type="scientific">Apatococcus lobatus</name>
    <dbReference type="NCBI Taxonomy" id="904363"/>
    <lineage>
        <taxon>Eukaryota</taxon>
        <taxon>Viridiplantae</taxon>
        <taxon>Chlorophyta</taxon>
        <taxon>core chlorophytes</taxon>
        <taxon>Trebouxiophyceae</taxon>
        <taxon>Chlorellales</taxon>
        <taxon>Chlorellaceae</taxon>
        <taxon>Apatococcus</taxon>
    </lineage>
</organism>
<sequence>MPEPWAILGTVVQAPVFGTISLVQQTTVIVEDGIITHMETAADGANLLVEQGLQASSVLRLQDGEFLCPGFIDLHVHAPQYSYAGTATDRPLMEWLGAYAFPREKAHADAEAARAEYTRLAARLAAHGTTTALLFGTMHRQACQELALTFQQRGLRAFIGKVCMDRHSAEGYQETTQEALAETEAFLQWIEELGDERIQAAITPRFVPTCTPELLAGLGQLAAKYDSAVQSHISESFDEVEFSQALHPEVDGRDIELFERAGLLRNRAVMAHGTCLTSAELRRLAETGTAIAHCPLSNFFFGDRLLPVRDVLALGVKVGLGTDVAGGYSPSMLNAMRSCVISSCALRMQCLAIHSIQQHDQYFRLAPSDPMAQNQARTSSPLCQSPQPMTSGRAAAMKPREPSIAAAQQHSASDSGTIPQSTTTASALSMDASKASPAESAVTSSLSHDQRASHADSASPGYSPQTSHRAAEVCESGMLLPKARPQSQRVQDQDMSIVPAAQRQELDCSRLDWTEAFWLATQGGAAALGLGNVCGTLEVGKSFDALRVDTQNSAAFDVFAADTPLDAFQKFVNLGDDRNISTVWVRGQEISKTP</sequence>
<protein>
    <recommendedName>
        <fullName evidence="6">Amidohydrolase-related domain-containing protein</fullName>
    </recommendedName>
</protein>
<keyword evidence="8" id="KW-1185">Reference proteome</keyword>
<evidence type="ECO:0000256" key="4">
    <source>
        <dbReference type="ARBA" id="ARBA00022833"/>
    </source>
</evidence>
<dbReference type="SUPFAM" id="SSF51338">
    <property type="entry name" value="Composite domain of metallo-dependent hydrolases"/>
    <property type="match status" value="1"/>
</dbReference>
<feature type="region of interest" description="Disordered" evidence="5">
    <location>
        <begin position="370"/>
        <end position="471"/>
    </location>
</feature>
<dbReference type="AlphaFoldDB" id="A0AAW1SFQ3"/>
<dbReference type="GO" id="GO:0046098">
    <property type="term" value="P:guanine metabolic process"/>
    <property type="evidence" value="ECO:0007669"/>
    <property type="project" value="TreeGrafter"/>
</dbReference>
<feature type="compositionally biased region" description="Polar residues" evidence="5">
    <location>
        <begin position="371"/>
        <end position="390"/>
    </location>
</feature>
<feature type="domain" description="Amidohydrolase-related" evidence="6">
    <location>
        <begin position="511"/>
        <end position="589"/>
    </location>
</feature>
<keyword evidence="4" id="KW-0862">Zinc</keyword>
<dbReference type="Gene3D" id="3.20.20.140">
    <property type="entry name" value="Metal-dependent hydrolases"/>
    <property type="match status" value="1"/>
</dbReference>
<dbReference type="GO" id="GO:0008270">
    <property type="term" value="F:zinc ion binding"/>
    <property type="evidence" value="ECO:0007669"/>
    <property type="project" value="TreeGrafter"/>
</dbReference>
<feature type="domain" description="Amidohydrolase-related" evidence="6">
    <location>
        <begin position="66"/>
        <end position="343"/>
    </location>
</feature>
<evidence type="ECO:0000313" key="8">
    <source>
        <dbReference type="Proteomes" id="UP001438707"/>
    </source>
</evidence>
<evidence type="ECO:0000256" key="3">
    <source>
        <dbReference type="ARBA" id="ARBA00022801"/>
    </source>
</evidence>
<dbReference type="InterPro" id="IPR032466">
    <property type="entry name" value="Metal_Hydrolase"/>
</dbReference>
<dbReference type="InterPro" id="IPR051607">
    <property type="entry name" value="Metallo-dep_hydrolases"/>
</dbReference>
<accession>A0AAW1SFQ3</accession>
<dbReference type="Proteomes" id="UP001438707">
    <property type="component" value="Unassembled WGS sequence"/>
</dbReference>
<gene>
    <name evidence="7" type="ORF">WJX74_003048</name>
</gene>
<dbReference type="GO" id="GO:0008892">
    <property type="term" value="F:guanine deaminase activity"/>
    <property type="evidence" value="ECO:0007669"/>
    <property type="project" value="TreeGrafter"/>
</dbReference>
<dbReference type="GO" id="GO:0005829">
    <property type="term" value="C:cytosol"/>
    <property type="evidence" value="ECO:0007669"/>
    <property type="project" value="TreeGrafter"/>
</dbReference>
<dbReference type="Gene3D" id="2.30.40.10">
    <property type="entry name" value="Urease, subunit C, domain 1"/>
    <property type="match status" value="2"/>
</dbReference>
<dbReference type="InterPro" id="IPR006680">
    <property type="entry name" value="Amidohydro-rel"/>
</dbReference>
<comment type="caution">
    <text evidence="7">The sequence shown here is derived from an EMBL/GenBank/DDBJ whole genome shotgun (WGS) entry which is preliminary data.</text>
</comment>
<evidence type="ECO:0000256" key="5">
    <source>
        <dbReference type="SAM" id="MobiDB-lite"/>
    </source>
</evidence>
<name>A0AAW1SFQ3_9CHLO</name>
<dbReference type="EMBL" id="JALJOS010000001">
    <property type="protein sequence ID" value="KAK9844483.1"/>
    <property type="molecule type" value="Genomic_DNA"/>
</dbReference>
<comment type="cofactor">
    <cofactor evidence="1">
        <name>Zn(2+)</name>
        <dbReference type="ChEBI" id="CHEBI:29105"/>
    </cofactor>
</comment>
<evidence type="ECO:0000313" key="7">
    <source>
        <dbReference type="EMBL" id="KAK9844483.1"/>
    </source>
</evidence>